<accession>A0A7M1RVT3</accession>
<dbReference type="KEGG" id="vg:65128700"/>
<keyword evidence="2" id="KW-1185">Reference proteome</keyword>
<keyword evidence="1" id="KW-0067">ATP-binding</keyword>
<keyword evidence="1" id="KW-0547">Nucleotide-binding</keyword>
<keyword evidence="1" id="KW-0347">Helicase</keyword>
<reference evidence="1 2" key="1">
    <citation type="submission" date="2020-07" db="EMBL/GenBank/DDBJ databases">
        <title>Taxonomic proposal: Crassvirales, a new order of highly abundant and diverse bacterial viruses.</title>
        <authorList>
            <person name="Shkoporov A.N."/>
            <person name="Stockdale S.R."/>
            <person name="Guerin E."/>
            <person name="Ross R.P."/>
            <person name="Hill C."/>
        </authorList>
    </citation>
    <scope>NUCLEOTIDE SEQUENCE [LARGE SCALE GENOMIC DNA]</scope>
</reference>
<dbReference type="GeneID" id="65128700"/>
<dbReference type="InterPro" id="IPR027417">
    <property type="entry name" value="P-loop_NTPase"/>
</dbReference>
<dbReference type="Pfam" id="PF13604">
    <property type="entry name" value="AAA_30"/>
    <property type="match status" value="1"/>
</dbReference>
<dbReference type="RefSeq" id="YP_010110402.1">
    <property type="nucleotide sequence ID" value="NC_055870.1"/>
</dbReference>
<dbReference type="InterPro" id="IPR051055">
    <property type="entry name" value="PIF1_helicase"/>
</dbReference>
<dbReference type="EMBL" id="MT774377">
    <property type="protein sequence ID" value="QOR58244.1"/>
    <property type="molecule type" value="Genomic_DNA"/>
</dbReference>
<protein>
    <submittedName>
        <fullName evidence="1">DNA helicase</fullName>
    </submittedName>
</protein>
<dbReference type="PANTHER" id="PTHR47642:SF6">
    <property type="entry name" value="ATP-DEPENDENT DNA HELICASE"/>
    <property type="match status" value="1"/>
</dbReference>
<organism evidence="1 2">
    <name type="scientific">uncultured phage cr107_1</name>
    <dbReference type="NCBI Taxonomy" id="2772061"/>
    <lineage>
        <taxon>Viruses</taxon>
        <taxon>Duplodnaviria</taxon>
        <taxon>Heunggongvirae</taxon>
        <taxon>Uroviricota</taxon>
        <taxon>Caudoviricetes</taxon>
        <taxon>Crassvirales</taxon>
        <taxon>Intestiviridae</taxon>
        <taxon>Churivirinae</taxon>
        <taxon>Jahgtovirus</taxon>
        <taxon>Jahgtovirus intestinihominis</taxon>
    </lineage>
</organism>
<dbReference type="Gene3D" id="3.40.50.300">
    <property type="entry name" value="P-loop containing nucleotide triphosphate hydrolases"/>
    <property type="match status" value="2"/>
</dbReference>
<sequence>MNFEKFDDAKKDDKVLSSFTRDQKIAYENLVAFIERGYVAGDYKRALIGAAGTGKTYMIREVIRRCGLSKSVVGLAAPTHKAARVLRASTGYSTSTVASDLGLRLNTDVTDFDVNNPPFDPLAEKKIKQYKLYIVDEASMIGINLKTLIERECEQFECMLIYMGDNYQLPPVKESRSRCFDNVKFYTLRQIVRQEEDNPVSELLKILRKDIDNRSWKFLEYINKNRYAFDSTQTKGYYTCGAYEFQSLVINGFYNEEFTRDVDTCRLITYTNKSVSEWNKFIRKNIIEGSDKAILTRNDLVMSYNTFVDEFKDTIIVNSEDYIIHDIKNFTNKDEIFGFNVTFIQVNGGNRTKPLFVVDHSNFNNVMLYYKLGETYIQNAINAEKYNRSKRWKEYYEFRERNLLLANLLDRSTGKIKFSRDLDYGFALTSHKAQGSTYADVYIDVNDIVFDMRTGNPWGDIDNTLRRLYTACSRCKNRLYLCYGK</sequence>
<dbReference type="Proteomes" id="UP000593899">
    <property type="component" value="Segment"/>
</dbReference>
<dbReference type="SUPFAM" id="SSF52540">
    <property type="entry name" value="P-loop containing nucleoside triphosphate hydrolases"/>
    <property type="match status" value="1"/>
</dbReference>
<name>A0A7M1RVT3_9CAUD</name>
<evidence type="ECO:0000313" key="2">
    <source>
        <dbReference type="Proteomes" id="UP000593899"/>
    </source>
</evidence>
<dbReference type="GO" id="GO:0004386">
    <property type="term" value="F:helicase activity"/>
    <property type="evidence" value="ECO:0007669"/>
    <property type="project" value="UniProtKB-KW"/>
</dbReference>
<dbReference type="CDD" id="cd18809">
    <property type="entry name" value="SF1_C_RecD"/>
    <property type="match status" value="1"/>
</dbReference>
<evidence type="ECO:0000313" key="1">
    <source>
        <dbReference type="EMBL" id="QOR58244.1"/>
    </source>
</evidence>
<proteinExistence type="predicted"/>
<keyword evidence="1" id="KW-0378">Hydrolase</keyword>
<dbReference type="PANTHER" id="PTHR47642">
    <property type="entry name" value="ATP-DEPENDENT DNA HELICASE"/>
    <property type="match status" value="1"/>
</dbReference>